<dbReference type="InterPro" id="IPR038986">
    <property type="entry name" value="Clr2"/>
</dbReference>
<dbReference type="PANTHER" id="PTHR38046">
    <property type="entry name" value="CRYPTIC LOCI REGULATOR 2"/>
    <property type="match status" value="1"/>
</dbReference>
<keyword evidence="5" id="KW-1185">Reference proteome</keyword>
<protein>
    <recommendedName>
        <fullName evidence="6">Cryptic loci regulator 2 N-terminal domain-containing protein</fullName>
    </recommendedName>
</protein>
<dbReference type="HOGENOM" id="CLU_012433_0_0_1"/>
<dbReference type="STRING" id="5601.A0A0D2FVQ2"/>
<feature type="region of interest" description="Disordered" evidence="1">
    <location>
        <begin position="805"/>
        <end position="839"/>
    </location>
</feature>
<dbReference type="Pfam" id="PF10383">
    <property type="entry name" value="Clr2"/>
    <property type="match status" value="1"/>
</dbReference>
<sequence>MANRQVLGWEVIGRKGHWERLHIEPYSDGEQRQWPSKPYRPSSEEWYLISLAKVWAQKLGVEQPGVEYYLDKLPDGFALFEMDPPGGGPQKYKRLFGHPTGKFYDSTLRFQPHFLWLMSGMEGNCECIHCGNFVRKAPVQQRVRRTVQHALVPREKKKPQLLYESDNSSKPNSIAGRNTGGTSARPQRQLRTAGAPYAQDEEGNEDIYKLQLKTLEAHKESKKGIEDDIWEPNSIDWRAEHSWSPPNVQDWFGIDLLRQSLTSIEHQHSFVPRVGELVLFCPTFLDQHYLMLDEQTQEYKFYSFEQKCFHGFPAWRAGVVAAIPSATTADGNMDFPDIQDLPKKSNSLNIGGFRIETFPDPNNEQDKTASKQYRYLPLRSIRPLSHWQMLLRGTPRRKWHPSIEHALTCMTSISLLEKFYFKGNWEKDKSGTKRPHASIRCKGVYIGAELITVGDAVRIVPQTKEAACTDVLVVESIRLHLREIKPEHFLPESPLLSAQSYISLVGKGYTTDASRHFQSSAHAIAVSLEEVKATFRPVGSALYGPWYALHAPQNRYEISHDQILGRLYEGAAVQIWTGLLQREPANGEKHIKPSLDYDLQGIQEGRIYATLADERLEESHEEPLLWFWADTRAEALDLQTLNGVEVGKYDKLRDKDTLELWRTHLKILNGQQVSVDSISKSFLSFATLDSILGENKRGRKPGAKVINNKVYYPGDPEYDGPSQEGETAVQLTPSKHKGSQLAGAALISTDEEDSSENEAFMDAQEDWGLNAEARSESPAVRHAAPVPKQQVKRLKTKAEIMASAADEESFSFDEDDLLAPLPIGEDNEGSDYDPGADDD</sequence>
<dbReference type="GO" id="GO:0030466">
    <property type="term" value="P:silent mating-type cassette heterochromatin formation"/>
    <property type="evidence" value="ECO:0007669"/>
    <property type="project" value="TreeGrafter"/>
</dbReference>
<evidence type="ECO:0000256" key="1">
    <source>
        <dbReference type="SAM" id="MobiDB-lite"/>
    </source>
</evidence>
<dbReference type="GO" id="GO:0070824">
    <property type="term" value="C:SHREC complex"/>
    <property type="evidence" value="ECO:0007669"/>
    <property type="project" value="InterPro"/>
</dbReference>
<organism evidence="4 5">
    <name type="scientific">Phialophora macrospora</name>
    <dbReference type="NCBI Taxonomy" id="1851006"/>
    <lineage>
        <taxon>Eukaryota</taxon>
        <taxon>Fungi</taxon>
        <taxon>Dikarya</taxon>
        <taxon>Ascomycota</taxon>
        <taxon>Pezizomycotina</taxon>
        <taxon>Eurotiomycetes</taxon>
        <taxon>Chaetothyriomycetidae</taxon>
        <taxon>Chaetothyriales</taxon>
        <taxon>Herpotrichiellaceae</taxon>
        <taxon>Phialophora</taxon>
    </lineage>
</organism>
<feature type="region of interest" description="Disordered" evidence="1">
    <location>
        <begin position="156"/>
        <end position="198"/>
    </location>
</feature>
<dbReference type="GO" id="GO:0033553">
    <property type="term" value="C:rDNA heterochromatin"/>
    <property type="evidence" value="ECO:0007669"/>
    <property type="project" value="TreeGrafter"/>
</dbReference>
<name>A0A0D2FVQ2_9EURO</name>
<accession>A0A0D2FVQ2</accession>
<evidence type="ECO:0008006" key="6">
    <source>
        <dbReference type="Google" id="ProtNLM"/>
    </source>
</evidence>
<dbReference type="Pfam" id="PF16761">
    <property type="entry name" value="Clr2_transil"/>
    <property type="match status" value="1"/>
</dbReference>
<feature type="compositionally biased region" description="Acidic residues" evidence="1">
    <location>
        <begin position="805"/>
        <end position="817"/>
    </location>
</feature>
<feature type="domain" description="Cryptic loci regulator 2 C-terminal" evidence="2">
    <location>
        <begin position="441"/>
        <end position="569"/>
    </location>
</feature>
<gene>
    <name evidence="4" type="ORF">PV04_02818</name>
</gene>
<evidence type="ECO:0000259" key="3">
    <source>
        <dbReference type="Pfam" id="PF16761"/>
    </source>
</evidence>
<dbReference type="Proteomes" id="UP000054266">
    <property type="component" value="Unassembled WGS sequence"/>
</dbReference>
<dbReference type="InterPro" id="IPR018839">
    <property type="entry name" value="Tscrpt-silencing_Clr2_C"/>
</dbReference>
<reference evidence="4 5" key="1">
    <citation type="submission" date="2015-01" db="EMBL/GenBank/DDBJ databases">
        <title>The Genome Sequence of Capronia semiimmersa CBS27337.</title>
        <authorList>
            <consortium name="The Broad Institute Genomics Platform"/>
            <person name="Cuomo C."/>
            <person name="de Hoog S."/>
            <person name="Gorbushina A."/>
            <person name="Stielow B."/>
            <person name="Teixiera M."/>
            <person name="Abouelleil A."/>
            <person name="Chapman S.B."/>
            <person name="Priest M."/>
            <person name="Young S.K."/>
            <person name="Wortman J."/>
            <person name="Nusbaum C."/>
            <person name="Birren B."/>
        </authorList>
    </citation>
    <scope>NUCLEOTIDE SEQUENCE [LARGE SCALE GENOMIC DNA]</scope>
    <source>
        <strain evidence="4 5">CBS 27337</strain>
    </source>
</reference>
<dbReference type="InterPro" id="IPR031915">
    <property type="entry name" value="Clr2_N"/>
</dbReference>
<dbReference type="EMBL" id="KN846957">
    <property type="protein sequence ID" value="KIW70560.1"/>
    <property type="molecule type" value="Genomic_DNA"/>
</dbReference>
<evidence type="ECO:0000313" key="5">
    <source>
        <dbReference type="Proteomes" id="UP000054266"/>
    </source>
</evidence>
<evidence type="ECO:0000313" key="4">
    <source>
        <dbReference type="EMBL" id="KIW70560.1"/>
    </source>
</evidence>
<evidence type="ECO:0000259" key="2">
    <source>
        <dbReference type="Pfam" id="PF10383"/>
    </source>
</evidence>
<dbReference type="AlphaFoldDB" id="A0A0D2FVQ2"/>
<proteinExistence type="predicted"/>
<dbReference type="PANTHER" id="PTHR38046:SF1">
    <property type="entry name" value="CRYPTIC LOCI REGULATOR 2"/>
    <property type="match status" value="1"/>
</dbReference>
<dbReference type="GO" id="GO:0031934">
    <property type="term" value="C:mating-type region heterochromatin"/>
    <property type="evidence" value="ECO:0007669"/>
    <property type="project" value="TreeGrafter"/>
</dbReference>
<feature type="compositionally biased region" description="Acidic residues" evidence="1">
    <location>
        <begin position="825"/>
        <end position="839"/>
    </location>
</feature>
<feature type="compositionally biased region" description="Polar residues" evidence="1">
    <location>
        <begin position="165"/>
        <end position="190"/>
    </location>
</feature>
<feature type="domain" description="Cryptic loci regulator 2 N-terminal" evidence="3">
    <location>
        <begin position="68"/>
        <end position="130"/>
    </location>
</feature>